<proteinExistence type="predicted"/>
<dbReference type="InterPro" id="IPR007111">
    <property type="entry name" value="NACHT_NTPase"/>
</dbReference>
<gene>
    <name evidence="9" type="ORF">HHUSO_G14817</name>
</gene>
<evidence type="ECO:0000256" key="3">
    <source>
        <dbReference type="ARBA" id="ARBA00022737"/>
    </source>
</evidence>
<dbReference type="Pfam" id="PF17776">
    <property type="entry name" value="NLRC4_HD2"/>
    <property type="match status" value="1"/>
</dbReference>
<keyword evidence="5" id="KW-0067">ATP-binding</keyword>
<dbReference type="PANTHER" id="PTHR45690:SF19">
    <property type="entry name" value="NACHT, LRR AND PYD DOMAINS-CONTAINING PROTEIN 3"/>
    <property type="match status" value="1"/>
</dbReference>
<keyword evidence="6" id="KW-0832">Ubl conjugation</keyword>
<dbReference type="EMBL" id="JAHFZB010000012">
    <property type="protein sequence ID" value="KAK6483337.1"/>
    <property type="molecule type" value="Genomic_DNA"/>
</dbReference>
<evidence type="ECO:0000256" key="5">
    <source>
        <dbReference type="ARBA" id="ARBA00022840"/>
    </source>
</evidence>
<evidence type="ECO:0000256" key="1">
    <source>
        <dbReference type="ARBA" id="ARBA00004496"/>
    </source>
</evidence>
<dbReference type="PANTHER" id="PTHR45690">
    <property type="entry name" value="NACHT, LRR AND PYD DOMAINS-CONTAINING PROTEIN 12"/>
    <property type="match status" value="1"/>
</dbReference>
<name>A0ABR0ZEU8_HUSHU</name>
<evidence type="ECO:0000256" key="2">
    <source>
        <dbReference type="ARBA" id="ARBA00022490"/>
    </source>
</evidence>
<dbReference type="Pfam" id="PF05729">
    <property type="entry name" value="NACHT"/>
    <property type="match status" value="1"/>
</dbReference>
<keyword evidence="2" id="KW-0963">Cytoplasm</keyword>
<evidence type="ECO:0000259" key="8">
    <source>
        <dbReference type="PROSITE" id="PS50837"/>
    </source>
</evidence>
<accession>A0ABR0ZEU8</accession>
<dbReference type="SUPFAM" id="SSF52540">
    <property type="entry name" value="P-loop containing nucleoside triphosphate hydrolases"/>
    <property type="match status" value="1"/>
</dbReference>
<keyword evidence="10" id="KW-1185">Reference proteome</keyword>
<comment type="caution">
    <text evidence="9">The sequence shown here is derived from an EMBL/GenBank/DDBJ whole genome shotgun (WGS) entry which is preliminary data.</text>
</comment>
<dbReference type="InterPro" id="IPR050637">
    <property type="entry name" value="NLRP_innate_immun_reg"/>
</dbReference>
<comment type="subcellular location">
    <subcellularLocation>
        <location evidence="1">Cytoplasm</location>
    </subcellularLocation>
</comment>
<reference evidence="9 10" key="1">
    <citation type="submission" date="2021-05" db="EMBL/GenBank/DDBJ databases">
        <authorList>
            <person name="Zahm M."/>
            <person name="Klopp C."/>
            <person name="Cabau C."/>
            <person name="Kuhl H."/>
            <person name="Suciu R."/>
            <person name="Ciorpac M."/>
            <person name="Holostenco D."/>
            <person name="Gessner J."/>
            <person name="Wuertz S."/>
            <person name="Hohne C."/>
            <person name="Stock M."/>
            <person name="Gislard M."/>
            <person name="Lluch J."/>
            <person name="Milhes M."/>
            <person name="Lampietro C."/>
            <person name="Lopez Roques C."/>
            <person name="Donnadieu C."/>
            <person name="Du K."/>
            <person name="Schartl M."/>
            <person name="Guiguen Y."/>
        </authorList>
    </citation>
    <scope>NUCLEOTIDE SEQUENCE [LARGE SCALE GENOMIC DNA]</scope>
    <source>
        <strain evidence="9">Hh-F2</strain>
        <tissue evidence="9">Blood</tissue>
    </source>
</reference>
<keyword evidence="4" id="KW-0547">Nucleotide-binding</keyword>
<dbReference type="InterPro" id="IPR041267">
    <property type="entry name" value="NLRP_HD2"/>
</dbReference>
<dbReference type="InterPro" id="IPR041075">
    <property type="entry name" value="NOD1/2_WH"/>
</dbReference>
<evidence type="ECO:0000313" key="10">
    <source>
        <dbReference type="Proteomes" id="UP001369086"/>
    </source>
</evidence>
<dbReference type="Gene3D" id="3.40.50.300">
    <property type="entry name" value="P-loop containing nucleotide triphosphate hydrolases"/>
    <property type="match status" value="1"/>
</dbReference>
<dbReference type="Pfam" id="PF17779">
    <property type="entry name" value="WHD_NOD2"/>
    <property type="match status" value="1"/>
</dbReference>
<sequence length="475" mass="54179">MCIQVEDVFASDETGEIPSTVVLQGPAGIGKTFTVNKIMFDWASNNIFQGKFDYVFHFNFRELNTKGDVSLIELLSDQHSDLNLKEILACPEKLLFLMDGFDEWKFSLDQDEGGDERTKQPVAITVNRLLKRKILSKSTLLITTRPSSLETLEKSVTLQSFADLLGFSEHEIQEYVSKYFPINEQAEQALNYIKENESVLTLCFVPVVCWIVCEVIKHSIDCGEELNRNLKTATQVFVHFVITLCKHHGNNLLSDIIHKLGPLALGGVRKQQFLFQEEELEKLISSPVQDVSAFINKIQFKQGLSCGSAYHFLHLNIQEVFAAMFCVSGMSDEDINTLLNDSLRNSCILNVVKFMFGLANKNIQELIPDSNLLPIPELRPQLENWIKEASRSVYKLELLHCLFEIQDEEFAKKAMADMNELWLLSGCVNKNDSTVIKYWIEQRGEVERLDLGHSHLEEEEVKVLMEVLPKCKTFV</sequence>
<organism evidence="9 10">
    <name type="scientific">Huso huso</name>
    <name type="common">Beluga</name>
    <name type="synonym">Acipenser huso</name>
    <dbReference type="NCBI Taxonomy" id="61971"/>
    <lineage>
        <taxon>Eukaryota</taxon>
        <taxon>Metazoa</taxon>
        <taxon>Chordata</taxon>
        <taxon>Craniata</taxon>
        <taxon>Vertebrata</taxon>
        <taxon>Euteleostomi</taxon>
        <taxon>Actinopterygii</taxon>
        <taxon>Chondrostei</taxon>
        <taxon>Acipenseriformes</taxon>
        <taxon>Acipenseridae</taxon>
        <taxon>Huso</taxon>
    </lineage>
</organism>
<evidence type="ECO:0000313" key="9">
    <source>
        <dbReference type="EMBL" id="KAK6483337.1"/>
    </source>
</evidence>
<feature type="domain" description="NACHT" evidence="8">
    <location>
        <begin position="19"/>
        <end position="213"/>
    </location>
</feature>
<dbReference type="Proteomes" id="UP001369086">
    <property type="component" value="Unassembled WGS sequence"/>
</dbReference>
<evidence type="ECO:0000256" key="6">
    <source>
        <dbReference type="ARBA" id="ARBA00022843"/>
    </source>
</evidence>
<dbReference type="PROSITE" id="PS50837">
    <property type="entry name" value="NACHT"/>
    <property type="match status" value="1"/>
</dbReference>
<evidence type="ECO:0000256" key="7">
    <source>
        <dbReference type="ARBA" id="ARBA00023198"/>
    </source>
</evidence>
<protein>
    <submittedName>
        <fullName evidence="9">NACHT protein</fullName>
    </submittedName>
</protein>
<keyword evidence="3" id="KW-0677">Repeat</keyword>
<dbReference type="InterPro" id="IPR027417">
    <property type="entry name" value="P-loop_NTPase"/>
</dbReference>
<evidence type="ECO:0000256" key="4">
    <source>
        <dbReference type="ARBA" id="ARBA00022741"/>
    </source>
</evidence>
<keyword evidence="7" id="KW-0395">Inflammatory response</keyword>